<accession>A0AAD9N6T5</accession>
<dbReference type="GO" id="GO:0031146">
    <property type="term" value="P:SCF-dependent proteasomal ubiquitin-dependent protein catabolic process"/>
    <property type="evidence" value="ECO:0007669"/>
    <property type="project" value="TreeGrafter"/>
</dbReference>
<dbReference type="CDD" id="cd22126">
    <property type="entry name" value="F-box_FBXL15"/>
    <property type="match status" value="1"/>
</dbReference>
<sequence>MSYIIPCYLSGFETLPWDDVIYIYIFPFVPLQTLFTLRGVSHSLHNCVTGYFEVCQRYDFTHVGHHFNSRAFKIVFSKNVGVRQLNLCNNRDWLVDGILQPVLQASHRLERINLTGCSTLTSRTVLTLASNCPLLRELDLSNCFWLESEQFKLLACKCQDLETVNVSGCWNLNDDAIVGLAESCKRIRVLSVAKIFCLTDRSIGEVARKCRQLERLDLRGCWRVTDDAIRMLGEYTKLLRVIEIRECSNVTEASLSKLRVKGVNVDLPNYNHYRNMINLQV</sequence>
<evidence type="ECO:0000313" key="3">
    <source>
        <dbReference type="Proteomes" id="UP001209878"/>
    </source>
</evidence>
<evidence type="ECO:0000313" key="2">
    <source>
        <dbReference type="EMBL" id="KAK2159262.1"/>
    </source>
</evidence>
<dbReference type="Pfam" id="PF25372">
    <property type="entry name" value="DUF7885"/>
    <property type="match status" value="1"/>
</dbReference>
<dbReference type="Proteomes" id="UP001209878">
    <property type="component" value="Unassembled WGS sequence"/>
</dbReference>
<gene>
    <name evidence="2" type="ORF">NP493_1730g00017</name>
</gene>
<dbReference type="SMART" id="SM00367">
    <property type="entry name" value="LRR_CC"/>
    <property type="match status" value="6"/>
</dbReference>
<reference evidence="2" key="1">
    <citation type="journal article" date="2023" name="Mol. Biol. Evol.">
        <title>Third-Generation Sequencing Reveals the Adaptive Role of the Epigenome in Three Deep-Sea Polychaetes.</title>
        <authorList>
            <person name="Perez M."/>
            <person name="Aroh O."/>
            <person name="Sun Y."/>
            <person name="Lan Y."/>
            <person name="Juniper S.K."/>
            <person name="Young C.R."/>
            <person name="Angers B."/>
            <person name="Qian P.Y."/>
        </authorList>
    </citation>
    <scope>NUCLEOTIDE SEQUENCE</scope>
    <source>
        <strain evidence="2">R07B-5</strain>
    </source>
</reference>
<proteinExistence type="predicted"/>
<evidence type="ECO:0000259" key="1">
    <source>
        <dbReference type="Pfam" id="PF25372"/>
    </source>
</evidence>
<dbReference type="InterPro" id="IPR057207">
    <property type="entry name" value="FBXL15_LRR"/>
</dbReference>
<comment type="caution">
    <text evidence="2">The sequence shown here is derived from an EMBL/GenBank/DDBJ whole genome shotgun (WGS) entry which is preliminary data.</text>
</comment>
<dbReference type="PANTHER" id="PTHR13318:SF261">
    <property type="entry name" value="F-BOX DOMAIN-CONTAINING PROTEIN"/>
    <property type="match status" value="1"/>
</dbReference>
<dbReference type="Gene3D" id="3.80.10.10">
    <property type="entry name" value="Ribonuclease Inhibitor"/>
    <property type="match status" value="1"/>
</dbReference>
<dbReference type="EMBL" id="JAODUO010001729">
    <property type="protein sequence ID" value="KAK2159262.1"/>
    <property type="molecule type" value="Genomic_DNA"/>
</dbReference>
<dbReference type="PANTHER" id="PTHR13318">
    <property type="entry name" value="PARTNER OF PAIRED, ISOFORM B-RELATED"/>
    <property type="match status" value="1"/>
</dbReference>
<dbReference type="GO" id="GO:0019005">
    <property type="term" value="C:SCF ubiquitin ligase complex"/>
    <property type="evidence" value="ECO:0007669"/>
    <property type="project" value="TreeGrafter"/>
</dbReference>
<feature type="domain" description="F-box/LRR-repeat protein 15-like leucin rich repeat" evidence="1">
    <location>
        <begin position="101"/>
        <end position="232"/>
    </location>
</feature>
<organism evidence="2 3">
    <name type="scientific">Ridgeia piscesae</name>
    <name type="common">Tubeworm</name>
    <dbReference type="NCBI Taxonomy" id="27915"/>
    <lineage>
        <taxon>Eukaryota</taxon>
        <taxon>Metazoa</taxon>
        <taxon>Spiralia</taxon>
        <taxon>Lophotrochozoa</taxon>
        <taxon>Annelida</taxon>
        <taxon>Polychaeta</taxon>
        <taxon>Sedentaria</taxon>
        <taxon>Canalipalpata</taxon>
        <taxon>Sabellida</taxon>
        <taxon>Siboglinidae</taxon>
        <taxon>Ridgeia</taxon>
    </lineage>
</organism>
<protein>
    <recommendedName>
        <fullName evidence="1">F-box/LRR-repeat protein 15-like leucin rich repeat domain-containing protein</fullName>
    </recommendedName>
</protein>
<dbReference type="AlphaFoldDB" id="A0AAD9N6T5"/>
<keyword evidence="3" id="KW-1185">Reference proteome</keyword>
<dbReference type="InterPro" id="IPR032675">
    <property type="entry name" value="LRR_dom_sf"/>
</dbReference>
<dbReference type="SUPFAM" id="SSF52047">
    <property type="entry name" value="RNI-like"/>
    <property type="match status" value="1"/>
</dbReference>
<dbReference type="InterPro" id="IPR006553">
    <property type="entry name" value="Leu-rich_rpt_Cys-con_subtyp"/>
</dbReference>
<name>A0AAD9N6T5_RIDPI</name>